<evidence type="ECO:0000256" key="5">
    <source>
        <dbReference type="ARBA" id="ARBA00023136"/>
    </source>
</evidence>
<evidence type="ECO:0000313" key="8">
    <source>
        <dbReference type="Proteomes" id="UP001251528"/>
    </source>
</evidence>
<dbReference type="InterPro" id="IPR001128">
    <property type="entry name" value="Cyt_P450"/>
</dbReference>
<comment type="similarity">
    <text evidence="2 6">Belongs to the HMG-CoA reductase family.</text>
</comment>
<dbReference type="SUPFAM" id="SSF56542">
    <property type="entry name" value="Substrate-binding domain of HMG-CoA reductase"/>
    <property type="match status" value="1"/>
</dbReference>
<evidence type="ECO:0000256" key="4">
    <source>
        <dbReference type="ARBA" id="ARBA00023002"/>
    </source>
</evidence>
<dbReference type="PANTHER" id="PTHR10572">
    <property type="entry name" value="3-HYDROXY-3-METHYLGLUTARYL-COENZYME A REDUCTASE"/>
    <property type="match status" value="1"/>
</dbReference>
<keyword evidence="5" id="KW-0472">Membrane</keyword>
<dbReference type="EMBL" id="JASWJB010000007">
    <property type="protein sequence ID" value="KAK2616356.1"/>
    <property type="molecule type" value="Genomic_DNA"/>
</dbReference>
<dbReference type="CDD" id="cd00643">
    <property type="entry name" value="HMG-CoA_reductase_classI"/>
    <property type="match status" value="1"/>
</dbReference>
<evidence type="ECO:0000256" key="1">
    <source>
        <dbReference type="ARBA" id="ARBA00004370"/>
    </source>
</evidence>
<gene>
    <name evidence="7" type="primary">HMG1_1</name>
    <name evidence="7" type="ORF">QQS21_000790</name>
</gene>
<dbReference type="PROSITE" id="PS00066">
    <property type="entry name" value="HMG_COA_REDUCTASE_1"/>
    <property type="match status" value="1"/>
</dbReference>
<protein>
    <recommendedName>
        <fullName evidence="6">3-hydroxy-3-methylglutaryl coenzyme A reductase</fullName>
        <shortName evidence="6">HMG-CoA reductase</shortName>
        <ecNumber evidence="6">1.1.1.34</ecNumber>
    </recommendedName>
</protein>
<dbReference type="GO" id="GO:0006696">
    <property type="term" value="P:ergosterol biosynthetic process"/>
    <property type="evidence" value="ECO:0007669"/>
    <property type="project" value="TreeGrafter"/>
</dbReference>
<dbReference type="FunFam" id="3.30.70.420:FF:000001">
    <property type="entry name" value="3-hydroxy-3-methylglutaryl coenzyme A reductase"/>
    <property type="match status" value="1"/>
</dbReference>
<dbReference type="InterPro" id="IPR009023">
    <property type="entry name" value="HMG_CoA_Rdtase_NAD(P)-bd_sf"/>
</dbReference>
<dbReference type="InterPro" id="IPR023282">
    <property type="entry name" value="HMG_CoA_Rdtase_N"/>
</dbReference>
<dbReference type="GO" id="GO:0004420">
    <property type="term" value="F:hydroxymethylglutaryl-CoA reductase (NADPH) activity"/>
    <property type="evidence" value="ECO:0007669"/>
    <property type="project" value="UniProtKB-EC"/>
</dbReference>
<dbReference type="PROSITE" id="PS00318">
    <property type="entry name" value="HMG_COA_REDUCTASE_2"/>
    <property type="match status" value="1"/>
</dbReference>
<dbReference type="Gene3D" id="3.90.770.10">
    <property type="entry name" value="3-hydroxy-3-methylglutaryl-coenzyme A Reductase, Chain A, domain 2"/>
    <property type="match status" value="1"/>
</dbReference>
<keyword evidence="8" id="KW-1185">Reference proteome</keyword>
<evidence type="ECO:0000256" key="3">
    <source>
        <dbReference type="ARBA" id="ARBA00022857"/>
    </source>
</evidence>
<comment type="subcellular location">
    <subcellularLocation>
        <location evidence="6">Endoplasmic reticulum membrane</location>
        <topology evidence="6">Multi-pass membrane protein</topology>
    </subcellularLocation>
    <subcellularLocation>
        <location evidence="1">Membrane</location>
    </subcellularLocation>
</comment>
<dbReference type="GO" id="GO:0005789">
    <property type="term" value="C:endoplasmic reticulum membrane"/>
    <property type="evidence" value="ECO:0007669"/>
    <property type="project" value="UniProtKB-SubCell"/>
</dbReference>
<dbReference type="FunFam" id="3.90.770.10:FF:000001">
    <property type="entry name" value="3-hydroxy-3-methylglutaryl coenzyme A reductase"/>
    <property type="match status" value="1"/>
</dbReference>
<sequence>MASHSLETVLNNHTRAIQVRRKFVSRHHRTVSLTFHLEDSLLPYKNYDWTLVSGTCCENVIGYIPIPVGVVGPVIIDDQTYFIPMATTEGALIASTNRGCKAIDLSGGATTFLTDDGMTRGPCVRFSTLERVVNANKWLQSSPGQSAMKKAFDSSSRFARLQSIKTCIAGNSLYIRFKASTGDAMGMNMVCKGVECALSYMAGKADFSDMRIISVSGNYCTDKKPSALSWIEGRGKSVVAEALIPPKVVRDILKTDVDSLVNINISKNLVGSALAGSIGGFNTHAANIVSATFLATGQDVAQVVESANCITLMENVHGSLHITVSMPSLEVGTIGGGTVLKPQSIMLDMLGVHGPHQSNPGENAGRLARIIAAATLAGELSTCSALAAGHLITLFYVTLCVYRTCIHPLSKFPGPFISSVSYLPYLWKNCIRGIWVRDISTLHRKYGSIVRIGPNHLSIDGALAWPGVFAHRPGKPEYSKQKNFYGPEGEFSMIGAPFNMHRYQRRKLSRAFSESALTHHESVISQHVDELMQQMMVFCSQNQSVNIVEWLKFAIFDIIGDLTFSESLQCINKGEYHPLAAMMSTAIRGHSLRRVFLDLPIPDIPACILNNLPFFKKFVKIQDWAWEKASARIKSGLVGKNDHADFLDYLLENTPEDDHVMTEREILANSFLFFLAGSDTTATALSGLFFYLGQNRQVYDTLLEELREKFPTESDINAHSCASLPFLSACIEETLRLYPPSPEMPPRISPGDVIEGHDIPSGVGSRSLVPLFISRT</sequence>
<dbReference type="SUPFAM" id="SSF48264">
    <property type="entry name" value="Cytochrome P450"/>
    <property type="match status" value="1"/>
</dbReference>
<evidence type="ECO:0000256" key="2">
    <source>
        <dbReference type="ARBA" id="ARBA00007661"/>
    </source>
</evidence>
<dbReference type="Pfam" id="PF00067">
    <property type="entry name" value="p450"/>
    <property type="match status" value="1"/>
</dbReference>
<reference evidence="7" key="1">
    <citation type="submission" date="2023-06" db="EMBL/GenBank/DDBJ databases">
        <title>Conoideocrella luteorostrata (Hypocreales: Clavicipitaceae), a potential biocontrol fungus for elongate hemlock scale in United States Christmas tree production areas.</title>
        <authorList>
            <person name="Barrett H."/>
            <person name="Lovett B."/>
            <person name="Macias A.M."/>
            <person name="Stajich J.E."/>
            <person name="Kasson M.T."/>
        </authorList>
    </citation>
    <scope>NUCLEOTIDE SEQUENCE</scope>
    <source>
        <strain evidence="7">ARSEF 14590</strain>
    </source>
</reference>
<organism evidence="7 8">
    <name type="scientific">Conoideocrella luteorostrata</name>
    <dbReference type="NCBI Taxonomy" id="1105319"/>
    <lineage>
        <taxon>Eukaryota</taxon>
        <taxon>Fungi</taxon>
        <taxon>Dikarya</taxon>
        <taxon>Ascomycota</taxon>
        <taxon>Pezizomycotina</taxon>
        <taxon>Sordariomycetes</taxon>
        <taxon>Hypocreomycetidae</taxon>
        <taxon>Hypocreales</taxon>
        <taxon>Clavicipitaceae</taxon>
        <taxon>Conoideocrella</taxon>
    </lineage>
</organism>
<dbReference type="InterPro" id="IPR004554">
    <property type="entry name" value="HMG_CoA_Rdtase_eu_arc"/>
</dbReference>
<keyword evidence="4 6" id="KW-0560">Oxidoreductase</keyword>
<dbReference type="Gene3D" id="3.30.70.420">
    <property type="entry name" value="Hydroxymethylglutaryl-CoA reductase, class I/II, NAD/NADP-binding domain"/>
    <property type="match status" value="1"/>
</dbReference>
<evidence type="ECO:0000256" key="6">
    <source>
        <dbReference type="RuleBase" id="RU361219"/>
    </source>
</evidence>
<dbReference type="SUPFAM" id="SSF55035">
    <property type="entry name" value="NAD-binding domain of HMG-CoA reductase"/>
    <property type="match status" value="1"/>
</dbReference>
<comment type="caution">
    <text evidence="7">The sequence shown here is derived from an EMBL/GenBank/DDBJ whole genome shotgun (WGS) entry which is preliminary data.</text>
</comment>
<evidence type="ECO:0000313" key="7">
    <source>
        <dbReference type="EMBL" id="KAK2616356.1"/>
    </source>
</evidence>
<dbReference type="GO" id="GO:0005506">
    <property type="term" value="F:iron ion binding"/>
    <property type="evidence" value="ECO:0007669"/>
    <property type="project" value="InterPro"/>
</dbReference>
<keyword evidence="6" id="KW-0256">Endoplasmic reticulum</keyword>
<accession>A0AAJ0G2J8</accession>
<dbReference type="GO" id="GO:0004497">
    <property type="term" value="F:monooxygenase activity"/>
    <property type="evidence" value="ECO:0007669"/>
    <property type="project" value="InterPro"/>
</dbReference>
<dbReference type="InterPro" id="IPR036396">
    <property type="entry name" value="Cyt_P450_sf"/>
</dbReference>
<comment type="pathway">
    <text evidence="6">Metabolic intermediate biosynthesis; (R)-mevalonate biosynthesis; (R)-mevalonate from acetyl-CoA: step 3/3.</text>
</comment>
<dbReference type="GO" id="GO:0016705">
    <property type="term" value="F:oxidoreductase activity, acting on paired donors, with incorporation or reduction of molecular oxygen"/>
    <property type="evidence" value="ECO:0007669"/>
    <property type="project" value="InterPro"/>
</dbReference>
<dbReference type="GO" id="GO:0015936">
    <property type="term" value="P:coenzyme A metabolic process"/>
    <property type="evidence" value="ECO:0007669"/>
    <property type="project" value="InterPro"/>
</dbReference>
<dbReference type="Gene3D" id="1.10.630.10">
    <property type="entry name" value="Cytochrome P450"/>
    <property type="match status" value="1"/>
</dbReference>
<proteinExistence type="inferred from homology"/>
<dbReference type="GO" id="GO:0020037">
    <property type="term" value="F:heme binding"/>
    <property type="evidence" value="ECO:0007669"/>
    <property type="project" value="InterPro"/>
</dbReference>
<comment type="catalytic activity">
    <reaction evidence="6">
        <text>(R)-mevalonate + 2 NADP(+) + CoA = (3S)-3-hydroxy-3-methylglutaryl-CoA + 2 NADPH + 2 H(+)</text>
        <dbReference type="Rhea" id="RHEA:15989"/>
        <dbReference type="ChEBI" id="CHEBI:15378"/>
        <dbReference type="ChEBI" id="CHEBI:36464"/>
        <dbReference type="ChEBI" id="CHEBI:43074"/>
        <dbReference type="ChEBI" id="CHEBI:57287"/>
        <dbReference type="ChEBI" id="CHEBI:57783"/>
        <dbReference type="ChEBI" id="CHEBI:58349"/>
        <dbReference type="EC" id="1.1.1.34"/>
    </reaction>
</comment>
<keyword evidence="3 6" id="KW-0521">NADP</keyword>
<name>A0AAJ0G2J8_9HYPO</name>
<dbReference type="InterPro" id="IPR023076">
    <property type="entry name" value="HMG_CoA_Rdtase_CS"/>
</dbReference>
<dbReference type="PRINTS" id="PR00071">
    <property type="entry name" value="HMGCOARDTASE"/>
</dbReference>
<dbReference type="PROSITE" id="PS50065">
    <property type="entry name" value="HMG_COA_REDUCTASE_4"/>
    <property type="match status" value="1"/>
</dbReference>
<dbReference type="PANTHER" id="PTHR10572:SF24">
    <property type="entry name" value="3-HYDROXY-3-METHYLGLUTARYL-COENZYME A REDUCTASE"/>
    <property type="match status" value="1"/>
</dbReference>
<dbReference type="Proteomes" id="UP001251528">
    <property type="component" value="Unassembled WGS sequence"/>
</dbReference>
<dbReference type="InterPro" id="IPR002202">
    <property type="entry name" value="HMG_CoA_Rdtase"/>
</dbReference>
<dbReference type="GO" id="GO:0008299">
    <property type="term" value="P:isoprenoid biosynthetic process"/>
    <property type="evidence" value="ECO:0007669"/>
    <property type="project" value="InterPro"/>
</dbReference>
<dbReference type="InterPro" id="IPR023074">
    <property type="entry name" value="HMG_CoA_Rdtase_cat_sf"/>
</dbReference>
<dbReference type="NCBIfam" id="TIGR00533">
    <property type="entry name" value="HMG_CoA_R_NADP"/>
    <property type="match status" value="1"/>
</dbReference>
<dbReference type="EC" id="1.1.1.34" evidence="6"/>
<dbReference type="InterPro" id="IPR009029">
    <property type="entry name" value="HMG_CoA_Rdtase_sub-bd_dom_sf"/>
</dbReference>
<dbReference type="Pfam" id="PF00368">
    <property type="entry name" value="HMG-CoA_red"/>
    <property type="match status" value="1"/>
</dbReference>
<dbReference type="Gene3D" id="1.10.3270.10">
    <property type="entry name" value="HMGR, N-terminal domain"/>
    <property type="match status" value="1"/>
</dbReference>
<dbReference type="AlphaFoldDB" id="A0AAJ0G2J8"/>
<dbReference type="GO" id="GO:0005778">
    <property type="term" value="C:peroxisomal membrane"/>
    <property type="evidence" value="ECO:0007669"/>
    <property type="project" value="TreeGrafter"/>
</dbReference>